<dbReference type="AlphaFoldDB" id="A0AAP8QDL3"/>
<organism evidence="3 4">
    <name type="scientific">Brevibacillus laterosporus</name>
    <name type="common">Bacillus laterosporus</name>
    <dbReference type="NCBI Taxonomy" id="1465"/>
    <lineage>
        <taxon>Bacteria</taxon>
        <taxon>Bacillati</taxon>
        <taxon>Bacillota</taxon>
        <taxon>Bacilli</taxon>
        <taxon>Bacillales</taxon>
        <taxon>Paenibacillaceae</taxon>
        <taxon>Brevibacillus</taxon>
    </lineage>
</organism>
<accession>A0AAP8QDL3</accession>
<reference evidence="3 4" key="1">
    <citation type="submission" date="2018-02" db="EMBL/GenBank/DDBJ databases">
        <title>Comparative analysis of genomes of three Brevibacillus laterosporus strains producers of potent antimicrobials isolated from silage.</title>
        <authorList>
            <person name="Kojic M."/>
            <person name="Miljkovic M."/>
            <person name="Studholme D."/>
            <person name="Filipic B."/>
        </authorList>
    </citation>
    <scope>NUCLEOTIDE SEQUENCE [LARGE SCALE GENOMIC DNA]</scope>
    <source>
        <strain evidence="3 4">BGSP11</strain>
    </source>
</reference>
<dbReference type="RefSeq" id="WP_104031992.1">
    <property type="nucleotide sequence ID" value="NZ_PRKQ01000013.1"/>
</dbReference>
<feature type="compositionally biased region" description="Basic and acidic residues" evidence="1">
    <location>
        <begin position="77"/>
        <end position="91"/>
    </location>
</feature>
<proteinExistence type="predicted"/>
<evidence type="ECO:0000256" key="2">
    <source>
        <dbReference type="SAM" id="SignalP"/>
    </source>
</evidence>
<feature type="signal peptide" evidence="2">
    <location>
        <begin position="1"/>
        <end position="23"/>
    </location>
</feature>
<evidence type="ECO:0008006" key="5">
    <source>
        <dbReference type="Google" id="ProtNLM"/>
    </source>
</evidence>
<dbReference type="EMBL" id="PRKQ01000013">
    <property type="protein sequence ID" value="PPB02233.1"/>
    <property type="molecule type" value="Genomic_DNA"/>
</dbReference>
<name>A0AAP8QDL3_BRELA</name>
<feature type="compositionally biased region" description="Polar residues" evidence="1">
    <location>
        <begin position="59"/>
        <end position="72"/>
    </location>
</feature>
<dbReference type="PROSITE" id="PS51257">
    <property type="entry name" value="PROKAR_LIPOPROTEIN"/>
    <property type="match status" value="1"/>
</dbReference>
<keyword evidence="2" id="KW-0732">Signal</keyword>
<gene>
    <name evidence="3" type="ORF">C4A77_12340</name>
</gene>
<dbReference type="Proteomes" id="UP000239759">
    <property type="component" value="Unassembled WGS sequence"/>
</dbReference>
<sequence length="221" mass="25130">MKNHKWMGLLTLGLLLVTGCSDSTLTNPSILSNVGAEETKLEVSNEIPNGAPKLEQQEKSQPTSQTSSTVKQTGMEKQWDKDKDKDKDKDIMPINPSKVIGMTIEQLFAEKGEGKKEYGYNADGKFLSAIEYKETWFQWNEPARAQYIINNNKVMQITLTYEKNTKVHDLIKQISSLLGEGEQCKEIGAPSSYSAHWKTETAIFDLQYFDTYTEIYIFPKR</sequence>
<protein>
    <recommendedName>
        <fullName evidence="5">Lipoprotein</fullName>
    </recommendedName>
</protein>
<evidence type="ECO:0000256" key="1">
    <source>
        <dbReference type="SAM" id="MobiDB-lite"/>
    </source>
</evidence>
<feature type="chain" id="PRO_5042822658" description="Lipoprotein" evidence="2">
    <location>
        <begin position="24"/>
        <end position="221"/>
    </location>
</feature>
<evidence type="ECO:0000313" key="3">
    <source>
        <dbReference type="EMBL" id="PPB02233.1"/>
    </source>
</evidence>
<comment type="caution">
    <text evidence="3">The sequence shown here is derived from an EMBL/GenBank/DDBJ whole genome shotgun (WGS) entry which is preliminary data.</text>
</comment>
<evidence type="ECO:0000313" key="4">
    <source>
        <dbReference type="Proteomes" id="UP000239759"/>
    </source>
</evidence>
<feature type="region of interest" description="Disordered" evidence="1">
    <location>
        <begin position="49"/>
        <end position="94"/>
    </location>
</feature>